<dbReference type="PANTHER" id="PTHR24171">
    <property type="entry name" value="ANKYRIN REPEAT DOMAIN-CONTAINING PROTEIN 39-RELATED"/>
    <property type="match status" value="1"/>
</dbReference>
<dbReference type="Pfam" id="PF12796">
    <property type="entry name" value="Ank_2"/>
    <property type="match status" value="1"/>
</dbReference>
<comment type="caution">
    <text evidence="5">The sequence shown here is derived from an EMBL/GenBank/DDBJ whole genome shotgun (WGS) entry which is preliminary data.</text>
</comment>
<evidence type="ECO:0000313" key="6">
    <source>
        <dbReference type="Proteomes" id="UP001515480"/>
    </source>
</evidence>
<dbReference type="Proteomes" id="UP001515480">
    <property type="component" value="Unassembled WGS sequence"/>
</dbReference>
<accession>A0AB34JGZ9</accession>
<feature type="repeat" description="ANK" evidence="3">
    <location>
        <begin position="608"/>
        <end position="640"/>
    </location>
</feature>
<reference evidence="5 6" key="1">
    <citation type="journal article" date="2024" name="Science">
        <title>Giant polyketide synthase enzymes in the biosynthesis of giant marine polyether toxins.</title>
        <authorList>
            <person name="Fallon T.R."/>
            <person name="Shende V.V."/>
            <person name="Wierzbicki I.H."/>
            <person name="Pendleton A.L."/>
            <person name="Watervoot N.F."/>
            <person name="Auber R.P."/>
            <person name="Gonzalez D.J."/>
            <person name="Wisecaver J.H."/>
            <person name="Moore B.S."/>
        </authorList>
    </citation>
    <scope>NUCLEOTIDE SEQUENCE [LARGE SCALE GENOMIC DNA]</scope>
    <source>
        <strain evidence="5 6">12B1</strain>
    </source>
</reference>
<dbReference type="SUPFAM" id="SSF48403">
    <property type="entry name" value="Ankyrin repeat"/>
    <property type="match status" value="1"/>
</dbReference>
<dbReference type="SMART" id="SM00248">
    <property type="entry name" value="ANK"/>
    <property type="match status" value="5"/>
</dbReference>
<feature type="region of interest" description="Disordered" evidence="4">
    <location>
        <begin position="12"/>
        <end position="38"/>
    </location>
</feature>
<dbReference type="PROSITE" id="PS50088">
    <property type="entry name" value="ANK_REPEAT"/>
    <property type="match status" value="3"/>
</dbReference>
<dbReference type="InterPro" id="IPR002110">
    <property type="entry name" value="Ankyrin_rpt"/>
</dbReference>
<keyword evidence="2 3" id="KW-0040">ANK repeat</keyword>
<evidence type="ECO:0000256" key="3">
    <source>
        <dbReference type="PROSITE-ProRule" id="PRU00023"/>
    </source>
</evidence>
<evidence type="ECO:0000256" key="4">
    <source>
        <dbReference type="SAM" id="MobiDB-lite"/>
    </source>
</evidence>
<dbReference type="AlphaFoldDB" id="A0AB34JGZ9"/>
<dbReference type="Pfam" id="PF00023">
    <property type="entry name" value="Ank"/>
    <property type="match status" value="1"/>
</dbReference>
<dbReference type="InterPro" id="IPR036770">
    <property type="entry name" value="Ankyrin_rpt-contain_sf"/>
</dbReference>
<sequence>MLGVQLLAMGCGSSKDASTPATPSPAPTATSAQEAHDAQSADALLLQAAAEADDALLAEGDEPSHRWAMSFDGGSSFHCGDEADALPPGSKRHAAEAAAFRAVQAVDRYRPPRAASYAVRLGWLVHDFLPTVPQAMLTHQVVSELIKPATRRTRARFVETLPSDAVGRVDVFVSHTWGAPFRELCAAVRHAVGDESAFVWIDIFAVRQWPGNAADVDFRPTVEAAKGFLLVGSDVTALRVIHPKMVLDGKLHTYEKQPDAVLKIENSKFEFENGLPKEALSRCAFFRVWCVVELVAALRQGKPTVLMIGKTEKDGTFEPNGQKHRSYKDTKKITPLGGMLETLYEMVDVRKATAKVEADRQRELESVASGPGFEVTNLYARGAILGAMWSMGVPEVLRAALAGDVELDVEKLSTRNRRCEALLAAVALGLERVTRQLLLHGGEGGAPLDLTTTLFKVGGDAAELDMEGSCYKHTPLGGKALELAALGGHVKVLKLLFEQGTPSPAELQVGIIPKEDPNQPRKSHPEPATAFALREAVRHGHLAAAEVLLDNGAPIDARAPPNQHDPQNGKTALVHAARYGQTEVVKMLLRRGASPDIPDTYSAKKCEPNNTPLHYAAEHAHADAAEALLAAGANPRITAHDHQMPLHVAARSGSLPVVKLLLKFNAHPEDKAKYAGTAIEVAEMRGHGDVLELLLLSINTPAEEAAARASAANAKFDH</sequence>
<proteinExistence type="predicted"/>
<keyword evidence="1" id="KW-0677">Repeat</keyword>
<feature type="repeat" description="ANK" evidence="3">
    <location>
        <begin position="641"/>
        <end position="673"/>
    </location>
</feature>
<evidence type="ECO:0000313" key="5">
    <source>
        <dbReference type="EMBL" id="KAL1520006.1"/>
    </source>
</evidence>
<evidence type="ECO:0000256" key="1">
    <source>
        <dbReference type="ARBA" id="ARBA00022737"/>
    </source>
</evidence>
<gene>
    <name evidence="5" type="ORF">AB1Y20_023487</name>
</gene>
<protein>
    <submittedName>
        <fullName evidence="5">Uncharacterized protein</fullName>
    </submittedName>
</protein>
<feature type="repeat" description="ANK" evidence="3">
    <location>
        <begin position="568"/>
        <end position="600"/>
    </location>
</feature>
<dbReference type="EMBL" id="JBGBPQ010000009">
    <property type="protein sequence ID" value="KAL1520006.1"/>
    <property type="molecule type" value="Genomic_DNA"/>
</dbReference>
<dbReference type="PROSITE" id="PS50297">
    <property type="entry name" value="ANK_REP_REGION"/>
    <property type="match status" value="3"/>
</dbReference>
<evidence type="ECO:0000256" key="2">
    <source>
        <dbReference type="ARBA" id="ARBA00023043"/>
    </source>
</evidence>
<feature type="compositionally biased region" description="Low complexity" evidence="4">
    <location>
        <begin position="17"/>
        <end position="33"/>
    </location>
</feature>
<name>A0AB34JGZ9_PRYPA</name>
<organism evidence="5 6">
    <name type="scientific">Prymnesium parvum</name>
    <name type="common">Toxic golden alga</name>
    <dbReference type="NCBI Taxonomy" id="97485"/>
    <lineage>
        <taxon>Eukaryota</taxon>
        <taxon>Haptista</taxon>
        <taxon>Haptophyta</taxon>
        <taxon>Prymnesiophyceae</taxon>
        <taxon>Prymnesiales</taxon>
        <taxon>Prymnesiaceae</taxon>
        <taxon>Prymnesium</taxon>
    </lineage>
</organism>
<dbReference type="Gene3D" id="1.25.40.20">
    <property type="entry name" value="Ankyrin repeat-containing domain"/>
    <property type="match status" value="2"/>
</dbReference>
<keyword evidence="6" id="KW-1185">Reference proteome</keyword>